<dbReference type="RefSeq" id="WP_005947539.1">
    <property type="nucleotide sequence ID" value="NZ_CP136423.1"/>
</dbReference>
<keyword evidence="3" id="KW-0175">Coiled coil</keyword>
<evidence type="ECO:0000259" key="6">
    <source>
        <dbReference type="Pfam" id="PF13588"/>
    </source>
</evidence>
<evidence type="ECO:0000256" key="2">
    <source>
        <dbReference type="ARBA" id="ARBA00023125"/>
    </source>
</evidence>
<dbReference type="GO" id="GO:0009307">
    <property type="term" value="P:DNA restriction-modification system"/>
    <property type="evidence" value="ECO:0007669"/>
    <property type="project" value="UniProtKB-KW"/>
</dbReference>
<dbReference type="eggNOG" id="COG0732">
    <property type="taxonomic scope" value="Bacteria"/>
</dbReference>
<evidence type="ECO:0000256" key="1">
    <source>
        <dbReference type="ARBA" id="ARBA00022747"/>
    </source>
</evidence>
<gene>
    <name evidence="7" type="ORF">RUMHYD_01429</name>
</gene>
<feature type="coiled-coil region" evidence="3">
    <location>
        <begin position="888"/>
        <end position="915"/>
    </location>
</feature>
<evidence type="ECO:0000313" key="8">
    <source>
        <dbReference type="Proteomes" id="UP000003100"/>
    </source>
</evidence>
<reference evidence="7 8" key="2">
    <citation type="submission" date="2009-02" db="EMBL/GenBank/DDBJ databases">
        <title>Draft genome sequence of Blautia hydrogenotrophica DSM 10507 (Ruminococcus hydrogenotrophicus DSM 10507).</title>
        <authorList>
            <person name="Sudarsanam P."/>
            <person name="Ley R."/>
            <person name="Guruge J."/>
            <person name="Turnbaugh P.J."/>
            <person name="Mahowald M."/>
            <person name="Liep D."/>
            <person name="Gordon J."/>
        </authorList>
    </citation>
    <scope>NUCLEOTIDE SEQUENCE [LARGE SCALE GENOMIC DNA]</scope>
    <source>
        <strain evidence="8">DSM 10507 / JCM 14656 / S5a33</strain>
    </source>
</reference>
<feature type="compositionally biased region" description="Basic and acidic residues" evidence="4">
    <location>
        <begin position="47"/>
        <end position="64"/>
    </location>
</feature>
<dbReference type="SUPFAM" id="SSF116734">
    <property type="entry name" value="DNA methylase specificity domain"/>
    <property type="match status" value="1"/>
</dbReference>
<feature type="domain" description="Type I restriction enzyme R protein N-terminal" evidence="6">
    <location>
        <begin position="90"/>
        <end position="182"/>
    </location>
</feature>
<reference evidence="7 8" key="1">
    <citation type="submission" date="2009-01" db="EMBL/GenBank/DDBJ databases">
        <authorList>
            <person name="Fulton L."/>
            <person name="Clifton S."/>
            <person name="Fulton B."/>
            <person name="Xu J."/>
            <person name="Minx P."/>
            <person name="Pepin K.H."/>
            <person name="Johnson M."/>
            <person name="Bhonagiri V."/>
            <person name="Nash W.E."/>
            <person name="Mardis E.R."/>
            <person name="Wilson R.K."/>
        </authorList>
    </citation>
    <scope>NUCLEOTIDE SEQUENCE [LARGE SCALE GENOMIC DNA]</scope>
    <source>
        <strain evidence="8">DSM 10507 / JCM 14656 / S5a33</strain>
    </source>
</reference>
<evidence type="ECO:0008006" key="9">
    <source>
        <dbReference type="Google" id="ProtNLM"/>
    </source>
</evidence>
<evidence type="ECO:0000259" key="5">
    <source>
        <dbReference type="Pfam" id="PF02384"/>
    </source>
</evidence>
<dbReference type="AlphaFoldDB" id="C0CKQ9"/>
<dbReference type="GeneID" id="86820648"/>
<dbReference type="Pfam" id="PF13588">
    <property type="entry name" value="HSDR_N_2"/>
    <property type="match status" value="1"/>
</dbReference>
<dbReference type="InterPro" id="IPR052916">
    <property type="entry name" value="Type-I_RE_MTase_Subunit"/>
</dbReference>
<dbReference type="Gene3D" id="3.90.220.20">
    <property type="entry name" value="DNA methylase specificity domains"/>
    <property type="match status" value="1"/>
</dbReference>
<dbReference type="InterPro" id="IPR029464">
    <property type="entry name" value="HSDR_N"/>
</dbReference>
<dbReference type="GO" id="GO:0003677">
    <property type="term" value="F:DNA binding"/>
    <property type="evidence" value="ECO:0007669"/>
    <property type="project" value="UniProtKB-KW"/>
</dbReference>
<keyword evidence="8" id="KW-1185">Reference proteome</keyword>
<dbReference type="SUPFAM" id="SSF53335">
    <property type="entry name" value="S-adenosyl-L-methionine-dependent methyltransferases"/>
    <property type="match status" value="1"/>
</dbReference>
<dbReference type="PANTHER" id="PTHR42998:SF1">
    <property type="entry name" value="TYPE I RESTRICTION ENZYME HINDI METHYLASE SUBUNIT"/>
    <property type="match status" value="1"/>
</dbReference>
<dbReference type="Gene3D" id="3.40.50.150">
    <property type="entry name" value="Vaccinia Virus protein VP39"/>
    <property type="match status" value="1"/>
</dbReference>
<dbReference type="PANTHER" id="PTHR42998">
    <property type="entry name" value="TYPE I RESTRICTION ENZYME HINDVIIP M PROTEIN-RELATED"/>
    <property type="match status" value="1"/>
</dbReference>
<evidence type="ECO:0000256" key="3">
    <source>
        <dbReference type="SAM" id="Coils"/>
    </source>
</evidence>
<feature type="region of interest" description="Disordered" evidence="4">
    <location>
        <begin position="43"/>
        <end position="64"/>
    </location>
</feature>
<dbReference type="InterPro" id="IPR029063">
    <property type="entry name" value="SAM-dependent_MTases_sf"/>
</dbReference>
<dbReference type="InterPro" id="IPR003356">
    <property type="entry name" value="DNA_methylase_A-5"/>
</dbReference>
<dbReference type="Pfam" id="PF02384">
    <property type="entry name" value="N6_Mtase"/>
    <property type="match status" value="1"/>
</dbReference>
<keyword evidence="1" id="KW-0680">Restriction system</keyword>
<proteinExistence type="predicted"/>
<dbReference type="HOGENOM" id="CLU_008343_0_1_9"/>
<dbReference type="Proteomes" id="UP000003100">
    <property type="component" value="Unassembled WGS sequence"/>
</dbReference>
<name>C0CKQ9_BLAHS</name>
<protein>
    <recommendedName>
        <fullName evidence="9">Site-specific DNA-methyltransferase (adenine-specific)</fullName>
    </recommendedName>
</protein>
<evidence type="ECO:0000313" key="7">
    <source>
        <dbReference type="EMBL" id="EEG49616.1"/>
    </source>
</evidence>
<dbReference type="GO" id="GO:0008170">
    <property type="term" value="F:N-methyltransferase activity"/>
    <property type="evidence" value="ECO:0007669"/>
    <property type="project" value="InterPro"/>
</dbReference>
<feature type="domain" description="DNA methylase adenine-specific" evidence="5">
    <location>
        <begin position="346"/>
        <end position="630"/>
    </location>
</feature>
<dbReference type="PATRIC" id="fig|476272.21.peg.2778"/>
<sequence length="927" mass="105543">MNLLTSSEMAKKWGISSRRIAILCSEGRIAGAVKKGKTWLIPSDVPKPSDARRSDSDDISEDGLKKDDRTKVKLDEIVDYATGKIVHNNPEEAYRQEFEHILIDDLGYPKKNIDIEVIIQRGANRNAEKADIVVYRSEDHCQENAYIIVEIETPKKTYDVQALTYITATTAPYAVWYAGMEKNSKGPYYHYRDMGVDPIHFMIIPTLPRYGETQEMIGKYHKGDLKPAKALKLTFERMYYHLYGTGPIKREENIAVEIIKLLFCKIIDELAPEDLCEFRATPVELKSDSGKAEIRRRIDGLYAKLLSDPDYGEMFKDETLEYDNESIAYIVSILQGLSLTDEETNTDALGDAYEVLLPSTLKGESGQFFTPREIVRFAIEVIAPNYSKKEYILDTACGSAGFLSVALENIRKQINTLYANRGFSKEKKRGMLKDYAGKYVFGCDIDPLLYRISKSYMAIMGEGKGNIYNLDSLDLTNRLDPNFRRSVTEGSVDIITTNPPFGTQIKDTRRDVLRTYDLGHKIINGEPTNEVLEGQDPDKLFLERDISYLKEATNDADGGRMVIVLPKQNLSGAKEESVEFRKWLLKRVQITAIVDLPREAFQPHTGTKTSLVFLKKVRNIPDNYPIFMAVSEAVGHDRRGLPLYKKDSNGTDLRNDKNERVIWNDLPEILDRYKEYTEKGFLNNTNTDGGPSCFIVYSSNIMQDSARRIDAWYWDPNKNNIAKQIEESVGDDIKEIVRLGDLVVDHGIFYPGRHKRNYVEAGENSVPFYSGTQILQVRPFDIKYQPIDYAPAKNHFVDKDWILITRSGSTGRVVMVTDSIAGSMVTEHVIRVICDKNLVDPYYVYAYLATEDIGKILLEKGIYASVVDHITPDFVATIPVPRLAPEKEKEIADRVREAEKKRDEANKEFIAERNSIESIMFENMKTE</sequence>
<accession>C0CKQ9</accession>
<keyword evidence="2" id="KW-0238">DNA-binding</keyword>
<dbReference type="eggNOG" id="COG0286">
    <property type="taxonomic scope" value="Bacteria"/>
</dbReference>
<organism evidence="7 8">
    <name type="scientific">Blautia hydrogenotrophica (strain DSM 10507 / JCM 14656 / S5a33)</name>
    <name type="common">Ruminococcus hydrogenotrophicus</name>
    <dbReference type="NCBI Taxonomy" id="476272"/>
    <lineage>
        <taxon>Bacteria</taxon>
        <taxon>Bacillati</taxon>
        <taxon>Bacillota</taxon>
        <taxon>Clostridia</taxon>
        <taxon>Lachnospirales</taxon>
        <taxon>Lachnospiraceae</taxon>
        <taxon>Blautia</taxon>
    </lineage>
</organism>
<comment type="caution">
    <text evidence="7">The sequence shown here is derived from an EMBL/GenBank/DDBJ whole genome shotgun (WGS) entry which is preliminary data.</text>
</comment>
<evidence type="ECO:0000256" key="4">
    <source>
        <dbReference type="SAM" id="MobiDB-lite"/>
    </source>
</evidence>
<dbReference type="InterPro" id="IPR044946">
    <property type="entry name" value="Restrct_endonuc_typeI_TRD_sf"/>
</dbReference>
<dbReference type="EMBL" id="ACBZ01000071">
    <property type="protein sequence ID" value="EEG49616.1"/>
    <property type="molecule type" value="Genomic_DNA"/>
</dbReference>
<dbReference type="PRINTS" id="PR00507">
    <property type="entry name" value="N12N6MTFRASE"/>
</dbReference>
<dbReference type="eggNOG" id="COG0789">
    <property type="taxonomic scope" value="Bacteria"/>
</dbReference>